<proteinExistence type="predicted"/>
<accession>A0ABN8HZ83</accession>
<keyword evidence="3" id="KW-1185">Reference proteome</keyword>
<protein>
    <submittedName>
        <fullName evidence="2">Uncharacterized protein</fullName>
    </submittedName>
</protein>
<name>A0ABN8HZ83_9NEOP</name>
<sequence>MSTFIVGFICSVILALILIAWIAYCMFCRERHKPEHYQYDIDDLRIRNVEIAQEQGECGKKEITAGFFYMPSRHHHDDDYVSRPDYPESPVPHLQPSTEKLIDILNDSPADADVHKGVSFDLPSERYCSDV</sequence>
<dbReference type="EMBL" id="OW152826">
    <property type="protein sequence ID" value="CAH2042443.1"/>
    <property type="molecule type" value="Genomic_DNA"/>
</dbReference>
<organism evidence="2 3">
    <name type="scientific">Iphiclides podalirius</name>
    <name type="common">scarce swallowtail</name>
    <dbReference type="NCBI Taxonomy" id="110791"/>
    <lineage>
        <taxon>Eukaryota</taxon>
        <taxon>Metazoa</taxon>
        <taxon>Ecdysozoa</taxon>
        <taxon>Arthropoda</taxon>
        <taxon>Hexapoda</taxon>
        <taxon>Insecta</taxon>
        <taxon>Pterygota</taxon>
        <taxon>Neoptera</taxon>
        <taxon>Endopterygota</taxon>
        <taxon>Lepidoptera</taxon>
        <taxon>Glossata</taxon>
        <taxon>Ditrysia</taxon>
        <taxon>Papilionoidea</taxon>
        <taxon>Papilionidae</taxon>
        <taxon>Papilioninae</taxon>
        <taxon>Iphiclides</taxon>
    </lineage>
</organism>
<keyword evidence="1" id="KW-1133">Transmembrane helix</keyword>
<evidence type="ECO:0000313" key="2">
    <source>
        <dbReference type="EMBL" id="CAH2042443.1"/>
    </source>
</evidence>
<feature type="transmembrane region" description="Helical" evidence="1">
    <location>
        <begin position="6"/>
        <end position="27"/>
    </location>
</feature>
<evidence type="ECO:0000256" key="1">
    <source>
        <dbReference type="SAM" id="Phobius"/>
    </source>
</evidence>
<dbReference type="Proteomes" id="UP000837857">
    <property type="component" value="Chromosome 14"/>
</dbReference>
<evidence type="ECO:0000313" key="3">
    <source>
        <dbReference type="Proteomes" id="UP000837857"/>
    </source>
</evidence>
<feature type="non-terminal residue" evidence="2">
    <location>
        <position position="131"/>
    </location>
</feature>
<gene>
    <name evidence="2" type="ORF">IPOD504_LOCUS3826</name>
</gene>
<keyword evidence="1" id="KW-0472">Membrane</keyword>
<reference evidence="2" key="1">
    <citation type="submission" date="2022-03" db="EMBL/GenBank/DDBJ databases">
        <authorList>
            <person name="Martin H S."/>
        </authorList>
    </citation>
    <scope>NUCLEOTIDE SEQUENCE</scope>
</reference>
<keyword evidence="1" id="KW-0812">Transmembrane</keyword>